<comment type="catalytic activity">
    <reaction evidence="13 15">
        <text>5-amino-6-(5-phospho-D-ribitylamino)uracil + NADP(+) = 5-amino-6-(5-phospho-D-ribosylamino)uracil + NADPH + H(+)</text>
        <dbReference type="Rhea" id="RHEA:17845"/>
        <dbReference type="ChEBI" id="CHEBI:15378"/>
        <dbReference type="ChEBI" id="CHEBI:57783"/>
        <dbReference type="ChEBI" id="CHEBI:58349"/>
        <dbReference type="ChEBI" id="CHEBI:58421"/>
        <dbReference type="ChEBI" id="CHEBI:58453"/>
        <dbReference type="EC" id="1.1.1.193"/>
    </reaction>
</comment>
<dbReference type="eggNOG" id="COG1985">
    <property type="taxonomic scope" value="Bacteria"/>
</dbReference>
<evidence type="ECO:0000256" key="3">
    <source>
        <dbReference type="ARBA" id="ARBA00004910"/>
    </source>
</evidence>
<dbReference type="AlphaFoldDB" id="K0B3V7"/>
<feature type="binding site" evidence="17">
    <location>
        <position position="199"/>
    </location>
    <ligand>
        <name>NADP(+)</name>
        <dbReference type="ChEBI" id="CHEBI:58349"/>
    </ligand>
</feature>
<evidence type="ECO:0000256" key="8">
    <source>
        <dbReference type="ARBA" id="ARBA00022801"/>
    </source>
</evidence>
<dbReference type="Pfam" id="PF01872">
    <property type="entry name" value="RibD_C"/>
    <property type="match status" value="1"/>
</dbReference>
<feature type="binding site" evidence="17">
    <location>
        <position position="167"/>
    </location>
    <ligand>
        <name>substrate</name>
    </ligand>
</feature>
<dbReference type="InterPro" id="IPR050765">
    <property type="entry name" value="Riboflavin_Biosynth_HTPR"/>
</dbReference>
<dbReference type="FunFam" id="3.40.140.10:FF:000025">
    <property type="entry name" value="Riboflavin biosynthesis protein RibD"/>
    <property type="match status" value="1"/>
</dbReference>
<feature type="binding site" evidence="17">
    <location>
        <position position="153"/>
    </location>
    <ligand>
        <name>NADP(+)</name>
        <dbReference type="ChEBI" id="CHEBI:58349"/>
    </ligand>
</feature>
<evidence type="ECO:0000256" key="16">
    <source>
        <dbReference type="PIRSR" id="PIRSR006769-1"/>
    </source>
</evidence>
<evidence type="ECO:0000256" key="4">
    <source>
        <dbReference type="ARBA" id="ARBA00005259"/>
    </source>
</evidence>
<dbReference type="PROSITE" id="PS51747">
    <property type="entry name" value="CYT_DCMP_DEAMINASES_2"/>
    <property type="match status" value="1"/>
</dbReference>
<comment type="similarity">
    <text evidence="5 15">In the C-terminal section; belongs to the HTP reductase family.</text>
</comment>
<evidence type="ECO:0000256" key="15">
    <source>
        <dbReference type="PIRNR" id="PIRNR006769"/>
    </source>
</evidence>
<dbReference type="GO" id="GO:0008270">
    <property type="term" value="F:zinc ion binding"/>
    <property type="evidence" value="ECO:0007669"/>
    <property type="project" value="InterPro"/>
</dbReference>
<comment type="cofactor">
    <cofactor evidence="15 18">
        <name>Zn(2+)</name>
        <dbReference type="ChEBI" id="CHEBI:29105"/>
    </cofactor>
    <text evidence="15 18">Binds 1 zinc ion.</text>
</comment>
<keyword evidence="9 15" id="KW-0862">Zinc</keyword>
<feature type="binding site" evidence="17">
    <location>
        <position position="169"/>
    </location>
    <ligand>
        <name>NADP(+)</name>
        <dbReference type="ChEBI" id="CHEBI:58349"/>
    </ligand>
</feature>
<dbReference type="InterPro" id="IPR002734">
    <property type="entry name" value="RibDG_C"/>
</dbReference>
<dbReference type="OrthoDB" id="9800865at2"/>
<dbReference type="CDD" id="cd01284">
    <property type="entry name" value="Riboflavin_deaminase-reductase"/>
    <property type="match status" value="1"/>
</dbReference>
<name>K0B3V7_GOTA9</name>
<sequence length="365" mass="39828">MESVYMKRAIELAKKGEGHVSPNPLVGAVIVKNESIIGEGYHGFYGGDHAEINALKNSTESVEGSTMYVTLEPCSHFGKTPPCVNAIVENNIKKVVIGLKDPNLLVSGRGIQILKSNGIEVVTSVLEDECKKLNEIFLKYITTKTPFVILKYAMTLDGKIATHIGDSKWISNSLSRKHVHEIRHKLSSIMVGIGTVLKDNPSLNTRLEDKEGLDPIRIIVDTKGRIPLDSKVINLKSSSRTIVATTELAPKDKLKALEDKDVEIIITPVKDSYVDLIYLLKSLGSKGIDSILLEGGSELSFSALQENIVDKVVAFISPKIIGGSSAKTPIGGTGIEFMKDAINLNNISLKTFNEDIMIEGYIEKE</sequence>
<evidence type="ECO:0000313" key="20">
    <source>
        <dbReference type="EMBL" id="AFS79590.1"/>
    </source>
</evidence>
<dbReference type="Pfam" id="PF00383">
    <property type="entry name" value="dCMP_cyt_deam_1"/>
    <property type="match status" value="1"/>
</dbReference>
<evidence type="ECO:0000256" key="14">
    <source>
        <dbReference type="ARBA" id="ARBA00049886"/>
    </source>
</evidence>
<dbReference type="InterPro" id="IPR024072">
    <property type="entry name" value="DHFR-like_dom_sf"/>
</dbReference>
<feature type="binding site" evidence="17">
    <location>
        <position position="222"/>
    </location>
    <ligand>
        <name>NADP(+)</name>
        <dbReference type="ChEBI" id="CHEBI:58349"/>
    </ligand>
</feature>
<dbReference type="STRING" id="1128398.Curi_c25950"/>
<dbReference type="UniPathway" id="UPA00275">
    <property type="reaction ID" value="UER00401"/>
</dbReference>
<evidence type="ECO:0000313" key="21">
    <source>
        <dbReference type="Proteomes" id="UP000006094"/>
    </source>
</evidence>
<feature type="binding site" evidence="17">
    <location>
        <begin position="296"/>
        <end position="302"/>
    </location>
    <ligand>
        <name>NADP(+)</name>
        <dbReference type="ChEBI" id="CHEBI:58349"/>
    </ligand>
</feature>
<organism evidence="20 21">
    <name type="scientific">Gottschalkia acidurici (strain ATCC 7906 / DSM 604 / BCRC 14475 / CIP 104303 / KCTC 5404 / NCIMB 10678 / 9a)</name>
    <name type="common">Clostridium acidurici</name>
    <dbReference type="NCBI Taxonomy" id="1128398"/>
    <lineage>
        <taxon>Bacteria</taxon>
        <taxon>Bacillati</taxon>
        <taxon>Bacillota</taxon>
        <taxon>Tissierellia</taxon>
        <taxon>Tissierellales</taxon>
        <taxon>Gottschalkiaceae</taxon>
        <taxon>Gottschalkia</taxon>
    </lineage>
</organism>
<comment type="pathway">
    <text evidence="3 15">Cofactor biosynthesis; riboflavin biosynthesis; 5-amino-6-(D-ribitylamino)uracil from GTP: step 3/4.</text>
</comment>
<keyword evidence="21" id="KW-1185">Reference proteome</keyword>
<dbReference type="PIRSF" id="PIRSF006769">
    <property type="entry name" value="RibD"/>
    <property type="match status" value="1"/>
</dbReference>
<feature type="domain" description="CMP/dCMP-type deaminase" evidence="19">
    <location>
        <begin position="1"/>
        <end position="122"/>
    </location>
</feature>
<dbReference type="SUPFAM" id="SSF53927">
    <property type="entry name" value="Cytidine deaminase-like"/>
    <property type="match status" value="1"/>
</dbReference>
<protein>
    <recommendedName>
        <fullName evidence="15">Riboflavin biosynthesis protein RibD</fullName>
    </recommendedName>
    <domain>
        <recommendedName>
            <fullName evidence="15">Diaminohydroxyphosphoribosylaminopyrimidine deaminase</fullName>
            <shortName evidence="15">DRAP deaminase</shortName>
            <ecNumber evidence="15">3.5.4.26</ecNumber>
        </recommendedName>
        <alternativeName>
            <fullName evidence="15">Riboflavin-specific deaminase</fullName>
        </alternativeName>
    </domain>
    <domain>
        <recommendedName>
            <fullName evidence="15">5-amino-6-(5-phosphoribosylamino)uracil reductase</fullName>
            <ecNumber evidence="15">1.1.1.193</ecNumber>
        </recommendedName>
        <alternativeName>
            <fullName evidence="15">HTP reductase</fullName>
        </alternativeName>
    </domain>
</protein>
<feature type="active site" description="Proton donor" evidence="16">
    <location>
        <position position="51"/>
    </location>
</feature>
<dbReference type="PATRIC" id="fig|1128398.3.peg.2671"/>
<dbReference type="HOGENOM" id="CLU_036590_1_2_9"/>
<evidence type="ECO:0000256" key="10">
    <source>
        <dbReference type="ARBA" id="ARBA00022857"/>
    </source>
</evidence>
<evidence type="ECO:0000256" key="6">
    <source>
        <dbReference type="ARBA" id="ARBA00022619"/>
    </source>
</evidence>
<dbReference type="Gene3D" id="3.40.430.10">
    <property type="entry name" value="Dihydrofolate Reductase, subunit A"/>
    <property type="match status" value="1"/>
</dbReference>
<keyword evidence="6 15" id="KW-0686">Riboflavin biosynthesis</keyword>
<comment type="pathway">
    <text evidence="2 15">Cofactor biosynthesis; riboflavin biosynthesis; 5-amino-6-(D-ribitylamino)uracil from GTP: step 2/4.</text>
</comment>
<evidence type="ECO:0000256" key="12">
    <source>
        <dbReference type="ARBA" id="ARBA00023268"/>
    </source>
</evidence>
<dbReference type="InterPro" id="IPR004794">
    <property type="entry name" value="Eubact_RibD"/>
</dbReference>
<evidence type="ECO:0000256" key="18">
    <source>
        <dbReference type="PIRSR" id="PIRSR006769-3"/>
    </source>
</evidence>
<keyword evidence="11 15" id="KW-0560">Oxidoreductase</keyword>
<feature type="binding site" evidence="18">
    <location>
        <position position="83"/>
    </location>
    <ligand>
        <name>Zn(2+)</name>
        <dbReference type="ChEBI" id="CHEBI:29105"/>
        <note>catalytic</note>
    </ligand>
</feature>
<dbReference type="PROSITE" id="PS00903">
    <property type="entry name" value="CYT_DCMP_DEAMINASES_1"/>
    <property type="match status" value="1"/>
</dbReference>
<dbReference type="InterPro" id="IPR016192">
    <property type="entry name" value="APOBEC/CMP_deaminase_Zn-bd"/>
</dbReference>
<dbReference type="NCBIfam" id="TIGR00227">
    <property type="entry name" value="ribD_Cterm"/>
    <property type="match status" value="1"/>
</dbReference>
<feature type="binding site" evidence="18">
    <location>
        <position position="49"/>
    </location>
    <ligand>
        <name>Zn(2+)</name>
        <dbReference type="ChEBI" id="CHEBI:29105"/>
        <note>catalytic</note>
    </ligand>
</feature>
<comment type="function">
    <text evidence="1 15">Converts 2,5-diamino-6-(ribosylamino)-4(3h)-pyrimidinone 5'-phosphate into 5-amino-6-(ribosylamino)-2,4(1h,3h)-pyrimidinedione 5'-phosphate.</text>
</comment>
<dbReference type="InterPro" id="IPR002125">
    <property type="entry name" value="CMP_dCMP_dom"/>
</dbReference>
<dbReference type="PANTHER" id="PTHR38011">
    <property type="entry name" value="DIHYDROFOLATE REDUCTASE FAMILY PROTEIN (AFU_ORTHOLOGUE AFUA_8G06820)"/>
    <property type="match status" value="1"/>
</dbReference>
<dbReference type="RefSeq" id="WP_014968724.1">
    <property type="nucleotide sequence ID" value="NC_018664.1"/>
</dbReference>
<dbReference type="eggNOG" id="COG0117">
    <property type="taxonomic scope" value="Bacteria"/>
</dbReference>
<reference evidence="20 21" key="1">
    <citation type="journal article" date="2012" name="PLoS ONE">
        <title>The purine-utilizing bacterium Clostridium acidurici 9a: a genome-guided metabolic reconsideration.</title>
        <authorList>
            <person name="Hartwich K."/>
            <person name="Poehlein A."/>
            <person name="Daniel R."/>
        </authorList>
    </citation>
    <scope>NUCLEOTIDE SEQUENCE [LARGE SCALE GENOMIC DNA]</scope>
    <source>
        <strain evidence="21">ATCC 7906 / DSM 604 / BCRC 14475 / CIP 104303 / KCTC 5404 / NCIMB 10678 / 9a</strain>
    </source>
</reference>
<evidence type="ECO:0000256" key="2">
    <source>
        <dbReference type="ARBA" id="ARBA00004882"/>
    </source>
</evidence>
<dbReference type="GO" id="GO:0009231">
    <property type="term" value="P:riboflavin biosynthetic process"/>
    <property type="evidence" value="ECO:0007669"/>
    <property type="project" value="UniProtKB-UniPathway"/>
</dbReference>
<dbReference type="NCBIfam" id="TIGR00326">
    <property type="entry name" value="eubact_ribD"/>
    <property type="match status" value="1"/>
</dbReference>
<dbReference type="EC" id="3.5.4.26" evidence="15"/>
<dbReference type="GO" id="GO:0050661">
    <property type="term" value="F:NADP binding"/>
    <property type="evidence" value="ECO:0007669"/>
    <property type="project" value="InterPro"/>
</dbReference>
<comment type="similarity">
    <text evidence="4 15">In the N-terminal section; belongs to the cytidine and deoxycytidylate deaminase family.</text>
</comment>
<accession>K0B3V7</accession>
<evidence type="ECO:0000259" key="19">
    <source>
        <dbReference type="PROSITE" id="PS51747"/>
    </source>
</evidence>
<comment type="catalytic activity">
    <reaction evidence="14 15">
        <text>2,5-diamino-6-hydroxy-4-(5-phosphoribosylamino)-pyrimidine + H2O + H(+) = 5-amino-6-(5-phospho-D-ribosylamino)uracil + NH4(+)</text>
        <dbReference type="Rhea" id="RHEA:21868"/>
        <dbReference type="ChEBI" id="CHEBI:15377"/>
        <dbReference type="ChEBI" id="CHEBI:15378"/>
        <dbReference type="ChEBI" id="CHEBI:28938"/>
        <dbReference type="ChEBI" id="CHEBI:58453"/>
        <dbReference type="ChEBI" id="CHEBI:58614"/>
        <dbReference type="EC" id="3.5.4.26"/>
    </reaction>
</comment>
<keyword evidence="10 15" id="KW-0521">NADP</keyword>
<dbReference type="PANTHER" id="PTHR38011:SF7">
    <property type="entry name" value="2,5-DIAMINO-6-RIBOSYLAMINO-4(3H)-PYRIMIDINONE 5'-PHOSPHATE REDUCTASE"/>
    <property type="match status" value="1"/>
</dbReference>
<keyword evidence="12" id="KW-0511">Multifunctional enzyme</keyword>
<keyword evidence="8 15" id="KW-0378">Hydrolase</keyword>
<gene>
    <name evidence="20" type="primary">ribD</name>
    <name evidence="20" type="ordered locus">Curi_c25950</name>
</gene>
<dbReference type="EC" id="1.1.1.193" evidence="15"/>
<feature type="binding site" evidence="17">
    <location>
        <position position="183"/>
    </location>
    <ligand>
        <name>substrate</name>
    </ligand>
</feature>
<dbReference type="InterPro" id="IPR016193">
    <property type="entry name" value="Cytidine_deaminase-like"/>
</dbReference>
<feature type="binding site" evidence="17">
    <location>
        <position position="203"/>
    </location>
    <ligand>
        <name>substrate</name>
    </ligand>
</feature>
<evidence type="ECO:0000256" key="11">
    <source>
        <dbReference type="ARBA" id="ARBA00023002"/>
    </source>
</evidence>
<dbReference type="Gene3D" id="3.40.140.10">
    <property type="entry name" value="Cytidine Deaminase, domain 2"/>
    <property type="match status" value="1"/>
</dbReference>
<dbReference type="Proteomes" id="UP000006094">
    <property type="component" value="Chromosome"/>
</dbReference>
<evidence type="ECO:0000256" key="13">
    <source>
        <dbReference type="ARBA" id="ARBA00049861"/>
    </source>
</evidence>
<evidence type="ECO:0000256" key="9">
    <source>
        <dbReference type="ARBA" id="ARBA00022833"/>
    </source>
</evidence>
<keyword evidence="7 15" id="KW-0479">Metal-binding</keyword>
<feature type="binding site" evidence="17">
    <location>
        <position position="195"/>
    </location>
    <ligand>
        <name>NADP(+)</name>
        <dbReference type="ChEBI" id="CHEBI:58349"/>
    </ligand>
</feature>
<dbReference type="InterPro" id="IPR011549">
    <property type="entry name" value="RibD_C"/>
</dbReference>
<dbReference type="GO" id="GO:0008703">
    <property type="term" value="F:5-amino-6-(5-phosphoribosylamino)uracil reductase activity"/>
    <property type="evidence" value="ECO:0007669"/>
    <property type="project" value="UniProtKB-EC"/>
</dbReference>
<feature type="binding site" evidence="17">
    <location>
        <position position="294"/>
    </location>
    <ligand>
        <name>substrate</name>
    </ligand>
</feature>
<dbReference type="KEGG" id="cad:Curi_c25950"/>
<dbReference type="EMBL" id="CP003326">
    <property type="protein sequence ID" value="AFS79590.1"/>
    <property type="molecule type" value="Genomic_DNA"/>
</dbReference>
<feature type="binding site" evidence="18">
    <location>
        <position position="74"/>
    </location>
    <ligand>
        <name>Zn(2+)</name>
        <dbReference type="ChEBI" id="CHEBI:29105"/>
        <note>catalytic</note>
    </ligand>
</feature>
<proteinExistence type="inferred from homology"/>
<dbReference type="GO" id="GO:0008835">
    <property type="term" value="F:diaminohydroxyphosphoribosylaminopyrimidine deaminase activity"/>
    <property type="evidence" value="ECO:0007669"/>
    <property type="project" value="UniProtKB-EC"/>
</dbReference>
<evidence type="ECO:0000256" key="5">
    <source>
        <dbReference type="ARBA" id="ARBA00007417"/>
    </source>
</evidence>
<dbReference type="SUPFAM" id="SSF53597">
    <property type="entry name" value="Dihydrofolate reductase-like"/>
    <property type="match status" value="1"/>
</dbReference>
<evidence type="ECO:0000256" key="17">
    <source>
        <dbReference type="PIRSR" id="PIRSR006769-2"/>
    </source>
</evidence>
<evidence type="ECO:0000256" key="7">
    <source>
        <dbReference type="ARBA" id="ARBA00022723"/>
    </source>
</evidence>
<evidence type="ECO:0000256" key="1">
    <source>
        <dbReference type="ARBA" id="ARBA00002151"/>
    </source>
</evidence>
<feature type="binding site" evidence="17">
    <location>
        <position position="206"/>
    </location>
    <ligand>
        <name>substrate</name>
    </ligand>
</feature>